<dbReference type="Pfam" id="PF18864">
    <property type="entry name" value="AbiTii"/>
    <property type="match status" value="1"/>
</dbReference>
<dbReference type="AlphaFoldDB" id="A0A1B7VZJ5"/>
<evidence type="ECO:0000313" key="3">
    <source>
        <dbReference type="Proteomes" id="UP000092382"/>
    </source>
</evidence>
<name>A0A1B7VZJ5_APHFL</name>
<comment type="caution">
    <text evidence="2">The sequence shown here is derived from an EMBL/GenBank/DDBJ whole genome shotgun (WGS) entry which is preliminary data.</text>
</comment>
<evidence type="ECO:0000313" key="2">
    <source>
        <dbReference type="EMBL" id="OBQ26417.1"/>
    </source>
</evidence>
<feature type="domain" description="AbiTii" evidence="1">
    <location>
        <begin position="3"/>
        <end position="184"/>
    </location>
</feature>
<dbReference type="EMBL" id="LJOY01000012">
    <property type="protein sequence ID" value="OBQ26417.1"/>
    <property type="molecule type" value="Genomic_DNA"/>
</dbReference>
<dbReference type="PATRIC" id="fig|1710894.3.peg.2153"/>
<proteinExistence type="predicted"/>
<evidence type="ECO:0000259" key="1">
    <source>
        <dbReference type="Pfam" id="PF18864"/>
    </source>
</evidence>
<gene>
    <name evidence="2" type="ORF">AN481_05625</name>
</gene>
<reference evidence="2 3" key="1">
    <citation type="submission" date="2015-09" db="EMBL/GenBank/DDBJ databases">
        <title>Whole genome shotgun sequence assembly of Aphanizomenon flos-aquae UKL13.</title>
        <authorList>
            <person name="Driscoll C."/>
        </authorList>
    </citation>
    <scope>NUCLEOTIDE SEQUENCE [LARGE SCALE GENOMIC DNA]</scope>
    <source>
        <strain evidence="2">MDT13</strain>
    </source>
</reference>
<dbReference type="Proteomes" id="UP000092382">
    <property type="component" value="Unassembled WGS sequence"/>
</dbReference>
<organism evidence="2 3">
    <name type="scientific">Aphanizomenon flos-aquae LD13</name>
    <dbReference type="NCBI Taxonomy" id="1710894"/>
    <lineage>
        <taxon>Bacteria</taxon>
        <taxon>Bacillati</taxon>
        <taxon>Cyanobacteriota</taxon>
        <taxon>Cyanophyceae</taxon>
        <taxon>Nostocales</taxon>
        <taxon>Aphanizomenonaceae</taxon>
        <taxon>Aphanizomenon</taxon>
    </lineage>
</organism>
<dbReference type="InterPro" id="IPR041304">
    <property type="entry name" value="AbiTii"/>
</dbReference>
<accession>A0A1B7VZJ5</accession>
<sequence length="354" mass="40053">MDSLVLALQKDALDNTVTLLSLLRKALVVAKKLYIQELEYWINKELDGYSCKSSELPHYRFMCGGQLKAKNPVGGWIPLQVDTKIHAFISKLPVYQPISQLEFLLNNDDPRLVIMPPVLENWLRRYNDIPYEIAIHIDPSQAHGVLEAVRTIVINWSVDLEKDGILGEGMTFSQKEKEIASSNNYNNIIQIKVEQSQMQSSSSESQSNSDTYKNDFRNANIANVANKVEGNARQVASNFSQTNINQNIDEITKLISSLRQMAQEFPQSQREEAMVCLDDLEEDINNPEKQKPERIKFRLNRLLVIAGIVITVVVNGADFANNVLELSEKLKIPLDTNVVPQLIQHLPGLKSNQL</sequence>
<protein>
    <recommendedName>
        <fullName evidence="1">AbiTii domain-containing protein</fullName>
    </recommendedName>
</protein>